<evidence type="ECO:0000313" key="4">
    <source>
        <dbReference type="Proteomes" id="UP001632038"/>
    </source>
</evidence>
<dbReference type="EMBL" id="JAVIJP010000026">
    <property type="protein sequence ID" value="KAL3636584.1"/>
    <property type="molecule type" value="Genomic_DNA"/>
</dbReference>
<protein>
    <submittedName>
        <fullName evidence="3">Uncharacterized protein</fullName>
    </submittedName>
</protein>
<dbReference type="Pfam" id="PF24068">
    <property type="entry name" value="TPD1_C"/>
    <property type="match status" value="1"/>
</dbReference>
<evidence type="ECO:0000313" key="3">
    <source>
        <dbReference type="EMBL" id="KAL3636584.1"/>
    </source>
</evidence>
<keyword evidence="4" id="KW-1185">Reference proteome</keyword>
<evidence type="ECO:0000256" key="1">
    <source>
        <dbReference type="ARBA" id="ARBA00022729"/>
    </source>
</evidence>
<reference evidence="4" key="1">
    <citation type="journal article" date="2024" name="IScience">
        <title>Strigolactones Initiate the Formation of Haustorium-like Structures in Castilleja.</title>
        <authorList>
            <person name="Buerger M."/>
            <person name="Peterson D."/>
            <person name="Chory J."/>
        </authorList>
    </citation>
    <scope>NUCLEOTIDE SEQUENCE [LARGE SCALE GENOMIC DNA]</scope>
</reference>
<sequence>MSITNTFVFIVLLGFITLGSCLNSNSECLPFRVSIDQTKISRGRWKVKIVNTCPCNILNLNFSCPNYNANKNKDRSVISKIDARNCHVNVGKRFYLGDTLTFTYVGDRVFFKPINWEEVCS</sequence>
<accession>A0ABD3D458</accession>
<comment type="caution">
    <text evidence="3">The sequence shown here is derived from an EMBL/GenBank/DDBJ whole genome shotgun (WGS) entry which is preliminary data.</text>
</comment>
<feature type="signal peptide" evidence="2">
    <location>
        <begin position="1"/>
        <end position="21"/>
    </location>
</feature>
<dbReference type="InterPro" id="IPR040361">
    <property type="entry name" value="TPD1"/>
</dbReference>
<evidence type="ECO:0000256" key="2">
    <source>
        <dbReference type="SAM" id="SignalP"/>
    </source>
</evidence>
<gene>
    <name evidence="3" type="ORF">CASFOL_018883</name>
</gene>
<feature type="chain" id="PRO_5044811424" evidence="2">
    <location>
        <begin position="22"/>
        <end position="121"/>
    </location>
</feature>
<organism evidence="3 4">
    <name type="scientific">Castilleja foliolosa</name>
    <dbReference type="NCBI Taxonomy" id="1961234"/>
    <lineage>
        <taxon>Eukaryota</taxon>
        <taxon>Viridiplantae</taxon>
        <taxon>Streptophyta</taxon>
        <taxon>Embryophyta</taxon>
        <taxon>Tracheophyta</taxon>
        <taxon>Spermatophyta</taxon>
        <taxon>Magnoliopsida</taxon>
        <taxon>eudicotyledons</taxon>
        <taxon>Gunneridae</taxon>
        <taxon>Pentapetalae</taxon>
        <taxon>asterids</taxon>
        <taxon>lamiids</taxon>
        <taxon>Lamiales</taxon>
        <taxon>Orobanchaceae</taxon>
        <taxon>Pedicularideae</taxon>
        <taxon>Castillejinae</taxon>
        <taxon>Castilleja</taxon>
    </lineage>
</organism>
<proteinExistence type="predicted"/>
<dbReference type="AlphaFoldDB" id="A0ABD3D458"/>
<keyword evidence="1 2" id="KW-0732">Signal</keyword>
<dbReference type="Proteomes" id="UP001632038">
    <property type="component" value="Unassembled WGS sequence"/>
</dbReference>
<dbReference type="PANTHER" id="PTHR33184">
    <property type="entry name" value="PROTEIN TAPETUM DETERMINANT 1-LIKE-RELATED"/>
    <property type="match status" value="1"/>
</dbReference>
<name>A0ABD3D458_9LAMI</name>
<dbReference type="PANTHER" id="PTHR33184:SF72">
    <property type="entry name" value="BETA-1,3-N-ACETYLGLUCOSAMINYLTRANSFERASE FAMILY PROTEIN"/>
    <property type="match status" value="1"/>
</dbReference>